<dbReference type="Proteomes" id="UP000627838">
    <property type="component" value="Unassembled WGS sequence"/>
</dbReference>
<organism evidence="10 11">
    <name type="scientific">Actinomadura algeriensis</name>
    <dbReference type="NCBI Taxonomy" id="1679523"/>
    <lineage>
        <taxon>Bacteria</taxon>
        <taxon>Bacillati</taxon>
        <taxon>Actinomycetota</taxon>
        <taxon>Actinomycetes</taxon>
        <taxon>Streptosporangiales</taxon>
        <taxon>Thermomonosporaceae</taxon>
        <taxon>Actinomadura</taxon>
    </lineage>
</organism>
<evidence type="ECO:0000256" key="4">
    <source>
        <dbReference type="ARBA" id="ARBA00023002"/>
    </source>
</evidence>
<dbReference type="PANTHER" id="PTHR30521">
    <property type="entry name" value="DEFERROCHELATASE/PEROXIDASE"/>
    <property type="match status" value="1"/>
</dbReference>
<feature type="region of interest" description="Disordered" evidence="7">
    <location>
        <begin position="391"/>
        <end position="412"/>
    </location>
</feature>
<name>A0ABR9JUQ4_9ACTN</name>
<evidence type="ECO:0000259" key="8">
    <source>
        <dbReference type="Pfam" id="PF20628"/>
    </source>
</evidence>
<keyword evidence="3" id="KW-0479">Metal-binding</keyword>
<dbReference type="SUPFAM" id="SSF54909">
    <property type="entry name" value="Dimeric alpha+beta barrel"/>
    <property type="match status" value="1"/>
</dbReference>
<dbReference type="InterPro" id="IPR011008">
    <property type="entry name" value="Dimeric_a/b-barrel"/>
</dbReference>
<sequence>MTTHIPVELESAIMRQVGDGEVLTDMRAPAPQARDESRPLRWSRNIQGNVLAAFNKDQQTFLLLRFTDAGKAREWLGRIEPMISDTREVEDFNERFSERRRLLGHDPADMAATWVGLSLTVEALRLVGDERIREDLREPADLPRKSTMAAFLQGAAKRADILGDTGVDDPRHWYFGHEPADQDDWNVHAVVTVAADRPDDLRNRLSRIRDLCARHQVAEVYEQAATTLPGEAAGHEHFGFKDGVSQPGVKQFHKPEPDRTGERLNRPGTALVDPGEFVLGKSPHRIENGRINRPAGDGRAELNCPAWMEDGSFMVLRRLQQDVAGWWAQIERLGTEHGHSAEQKDRLAARMVGRWRSGAPLAHHPDADPHKSGVRMDNDFTYRDDLAGHDTPRCSHIRKMNPRNGLNEQPPHEGEIAATRRIVRRGIPFGPKFDPAAGEGNGADTERGLVFVAFCSDLAEQFEFLQQSWANNDDFPNKVVPGLPNSEKPDGVDPVIGSSKSMTCRFYERDRTSNGADVPLELRVQRFVRTQGTEYAFTPSKSLLRRLAGQRT</sequence>
<evidence type="ECO:0000313" key="10">
    <source>
        <dbReference type="EMBL" id="MBE1533835.1"/>
    </source>
</evidence>
<evidence type="ECO:0000256" key="1">
    <source>
        <dbReference type="ARBA" id="ARBA00001970"/>
    </source>
</evidence>
<accession>A0ABR9JUQ4</accession>
<evidence type="ECO:0000256" key="6">
    <source>
        <dbReference type="ARBA" id="ARBA00025737"/>
    </source>
</evidence>
<dbReference type="PANTHER" id="PTHR30521:SF5">
    <property type="entry name" value="BLR4509 PROTEIN"/>
    <property type="match status" value="1"/>
</dbReference>
<dbReference type="GO" id="GO:0004601">
    <property type="term" value="F:peroxidase activity"/>
    <property type="evidence" value="ECO:0007669"/>
    <property type="project" value="UniProtKB-KW"/>
</dbReference>
<evidence type="ECO:0000313" key="11">
    <source>
        <dbReference type="Proteomes" id="UP000627838"/>
    </source>
</evidence>
<keyword evidence="5" id="KW-0408">Iron</keyword>
<feature type="domain" description="DyP dimeric alpha+beta barrel" evidence="9">
    <location>
        <begin position="45"/>
        <end position="225"/>
    </location>
</feature>
<dbReference type="InterPro" id="IPR049509">
    <property type="entry name" value="DyP_N"/>
</dbReference>
<comment type="caution">
    <text evidence="10">The sequence shown here is derived from an EMBL/GenBank/DDBJ whole genome shotgun (WGS) entry which is preliminary data.</text>
</comment>
<dbReference type="RefSeq" id="WP_225961233.1">
    <property type="nucleotide sequence ID" value="NZ_JADBDZ010000001.1"/>
</dbReference>
<dbReference type="NCBIfam" id="TIGR01413">
    <property type="entry name" value="Dyp_perox_fam"/>
    <property type="match status" value="1"/>
</dbReference>
<evidence type="ECO:0000259" key="9">
    <source>
        <dbReference type="Pfam" id="PF21105"/>
    </source>
</evidence>
<dbReference type="Pfam" id="PF21105">
    <property type="entry name" value="DyP_N"/>
    <property type="match status" value="1"/>
</dbReference>
<feature type="region of interest" description="Disordered" evidence="7">
    <location>
        <begin position="244"/>
        <end position="276"/>
    </location>
</feature>
<dbReference type="InterPro" id="IPR048328">
    <property type="entry name" value="Dyp_perox_C"/>
</dbReference>
<comment type="cofactor">
    <cofactor evidence="1">
        <name>heme b</name>
        <dbReference type="ChEBI" id="CHEBI:60344"/>
    </cofactor>
</comment>
<protein>
    <submittedName>
        <fullName evidence="10">Dyp-type peroxidase family</fullName>
    </submittedName>
</protein>
<evidence type="ECO:0000256" key="2">
    <source>
        <dbReference type="ARBA" id="ARBA00022559"/>
    </source>
</evidence>
<keyword evidence="4" id="KW-0560">Oxidoreductase</keyword>
<evidence type="ECO:0000256" key="5">
    <source>
        <dbReference type="ARBA" id="ARBA00023004"/>
    </source>
</evidence>
<dbReference type="Pfam" id="PF20628">
    <property type="entry name" value="Dyp_perox_C"/>
    <property type="match status" value="1"/>
</dbReference>
<dbReference type="EMBL" id="JADBDZ010000001">
    <property type="protein sequence ID" value="MBE1533835.1"/>
    <property type="molecule type" value="Genomic_DNA"/>
</dbReference>
<keyword evidence="11" id="KW-1185">Reference proteome</keyword>
<feature type="domain" description="Dyp-type peroxidase C-terminal" evidence="8">
    <location>
        <begin position="305"/>
        <end position="473"/>
    </location>
</feature>
<feature type="compositionally biased region" description="Basic and acidic residues" evidence="7">
    <location>
        <begin position="253"/>
        <end position="265"/>
    </location>
</feature>
<proteinExistence type="inferred from homology"/>
<evidence type="ECO:0000256" key="3">
    <source>
        <dbReference type="ARBA" id="ARBA00022723"/>
    </source>
</evidence>
<evidence type="ECO:0000256" key="7">
    <source>
        <dbReference type="SAM" id="MobiDB-lite"/>
    </source>
</evidence>
<gene>
    <name evidence="10" type="ORF">H4W34_003668</name>
</gene>
<dbReference type="PROSITE" id="PS51404">
    <property type="entry name" value="DYP_PEROXIDASE"/>
    <property type="match status" value="1"/>
</dbReference>
<keyword evidence="2 10" id="KW-0575">Peroxidase</keyword>
<dbReference type="InterPro" id="IPR006314">
    <property type="entry name" value="Dyp_peroxidase"/>
</dbReference>
<reference evidence="10 11" key="1">
    <citation type="submission" date="2020-10" db="EMBL/GenBank/DDBJ databases">
        <title>Sequencing the genomes of 1000 actinobacteria strains.</title>
        <authorList>
            <person name="Klenk H.-P."/>
        </authorList>
    </citation>
    <scope>NUCLEOTIDE SEQUENCE [LARGE SCALE GENOMIC DNA]</scope>
    <source>
        <strain evidence="10 11">DSM 46744</strain>
    </source>
</reference>
<comment type="similarity">
    <text evidence="6">Belongs to the DyP-type peroxidase family.</text>
</comment>